<comment type="caution">
    <text evidence="2">The sequence shown here is derived from an EMBL/GenBank/DDBJ whole genome shotgun (WGS) entry which is preliminary data.</text>
</comment>
<organism evidence="2 3">
    <name type="scientific">Seminavis robusta</name>
    <dbReference type="NCBI Taxonomy" id="568900"/>
    <lineage>
        <taxon>Eukaryota</taxon>
        <taxon>Sar</taxon>
        <taxon>Stramenopiles</taxon>
        <taxon>Ochrophyta</taxon>
        <taxon>Bacillariophyta</taxon>
        <taxon>Bacillariophyceae</taxon>
        <taxon>Bacillariophycidae</taxon>
        <taxon>Naviculales</taxon>
        <taxon>Naviculaceae</taxon>
        <taxon>Seminavis</taxon>
    </lineage>
</organism>
<gene>
    <name evidence="2" type="ORF">SEMRO_635_G179120.1</name>
</gene>
<evidence type="ECO:0000313" key="2">
    <source>
        <dbReference type="EMBL" id="CAB9514151.1"/>
    </source>
</evidence>
<proteinExistence type="predicted"/>
<feature type="chain" id="PRO_5040144287" description="SGNH/GDSL hydrolase family protein" evidence="1">
    <location>
        <begin position="30"/>
        <end position="349"/>
    </location>
</feature>
<dbReference type="Proteomes" id="UP001153069">
    <property type="component" value="Unassembled WGS sequence"/>
</dbReference>
<sequence length="349" mass="39517">MTTTKQSSFWPSSWATSLFSLFLAGITLAVATSLATRPKAITTNNDNIKKKNGQQPRKTIRIAFLGNSIQYFNDCPRLLERMFQADGGYDGVYQNSCLRGGASIISLFKKGNGMEEKFHTDNALLPDGSYDIGAPTVKDLLLEKDFDFAVINDHTQSPARQESREKTVETLKKDYVPLLVQSSGSSITTPIFIQTAAYRKEEIRGTSDLGDFDHYTQLLQDGYQYYRTKVDAAIQEQQKPESPQSTTRIAPVGLAYSHIYHPDKALWERLYHRDDFHPSPHGTLLQAYILFITMTEREPPTIYNTTWWNRARRMQPPSEEPLPIPTLAEAKELRQIAIQVCQSNNLIDA</sequence>
<protein>
    <recommendedName>
        <fullName evidence="4">SGNH/GDSL hydrolase family protein</fullName>
    </recommendedName>
</protein>
<keyword evidence="3" id="KW-1185">Reference proteome</keyword>
<dbReference type="OrthoDB" id="42251at2759"/>
<dbReference type="AlphaFoldDB" id="A0A9N8HHG8"/>
<feature type="signal peptide" evidence="1">
    <location>
        <begin position="1"/>
        <end position="29"/>
    </location>
</feature>
<dbReference type="Gene3D" id="3.40.50.1110">
    <property type="entry name" value="SGNH hydrolase"/>
    <property type="match status" value="1"/>
</dbReference>
<name>A0A9N8HHG8_9STRA</name>
<evidence type="ECO:0008006" key="4">
    <source>
        <dbReference type="Google" id="ProtNLM"/>
    </source>
</evidence>
<dbReference type="EMBL" id="CAICTM010000634">
    <property type="protein sequence ID" value="CAB9514151.1"/>
    <property type="molecule type" value="Genomic_DNA"/>
</dbReference>
<accession>A0A9N8HHG8</accession>
<evidence type="ECO:0000256" key="1">
    <source>
        <dbReference type="SAM" id="SignalP"/>
    </source>
</evidence>
<reference evidence="2" key="1">
    <citation type="submission" date="2020-06" db="EMBL/GenBank/DDBJ databases">
        <authorList>
            <consortium name="Plant Systems Biology data submission"/>
        </authorList>
    </citation>
    <scope>NUCLEOTIDE SEQUENCE</scope>
    <source>
        <strain evidence="2">D6</strain>
    </source>
</reference>
<keyword evidence="1" id="KW-0732">Signal</keyword>
<dbReference type="InterPro" id="IPR036514">
    <property type="entry name" value="SGNH_hydro_sf"/>
</dbReference>
<evidence type="ECO:0000313" key="3">
    <source>
        <dbReference type="Proteomes" id="UP001153069"/>
    </source>
</evidence>